<keyword evidence="2" id="KW-1185">Reference proteome</keyword>
<gene>
    <name evidence="1" type="ORF">MUN76_11955</name>
</gene>
<organism evidence="1 2">
    <name type="scientific">Leucobacter rhizosphaerae</name>
    <dbReference type="NCBI Taxonomy" id="2932245"/>
    <lineage>
        <taxon>Bacteria</taxon>
        <taxon>Bacillati</taxon>
        <taxon>Actinomycetota</taxon>
        <taxon>Actinomycetes</taxon>
        <taxon>Micrococcales</taxon>
        <taxon>Microbacteriaceae</taxon>
        <taxon>Leucobacter</taxon>
    </lineage>
</organism>
<evidence type="ECO:0008006" key="3">
    <source>
        <dbReference type="Google" id="ProtNLM"/>
    </source>
</evidence>
<evidence type="ECO:0000313" key="2">
    <source>
        <dbReference type="Proteomes" id="UP000831775"/>
    </source>
</evidence>
<dbReference type="Proteomes" id="UP000831775">
    <property type="component" value="Chromosome"/>
</dbReference>
<dbReference type="RefSeq" id="WP_244684944.1">
    <property type="nucleotide sequence ID" value="NZ_CP095043.1"/>
</dbReference>
<sequence>MTGPRLALPATLSDTFSVSEARACGVDRGRLRAGDVESMFRGAYARAGSVPSEEDEGGGVLHPRERWRRRQLHRADAYRRIMLSHVFFSGRTAAAICDLPVPPRPTDDIEVACVVPGQAPRVRGVLSARVREHLVSTTTHRGFRVTSPPSTWVMLAADLALPDLVALGDAVIRRPRIAGTSRLERQPFATLEDLHAEIDRGRRPGLAAARRALPVLSPHSASAPESHLRLRLREWGLPYPALDVDVRDASGRLLGCTEIAYPEFRVAFEYEGDHHRVSRAQWDRDIEKAREYTAARWITVRVTARLLYATPERLRGIAEATLRSRDWSGGGS</sequence>
<name>A0ABY4FTZ6_9MICO</name>
<reference evidence="1 2" key="1">
    <citation type="submission" date="2022-04" db="EMBL/GenBank/DDBJ databases">
        <title>Leucobacter sp. isolated from rhizosphere of onion.</title>
        <authorList>
            <person name="Won M."/>
            <person name="Lee C.-M."/>
            <person name="Woen H.-Y."/>
            <person name="Kwon S.-W."/>
        </authorList>
    </citation>
    <scope>NUCLEOTIDE SEQUENCE [LARGE SCALE GENOMIC DNA]</scope>
    <source>
        <strain evidence="1 2">H25R-14</strain>
    </source>
</reference>
<accession>A0ABY4FTZ6</accession>
<evidence type="ECO:0000313" key="1">
    <source>
        <dbReference type="EMBL" id="UOQ59755.1"/>
    </source>
</evidence>
<dbReference type="EMBL" id="CP095043">
    <property type="protein sequence ID" value="UOQ59755.1"/>
    <property type="molecule type" value="Genomic_DNA"/>
</dbReference>
<proteinExistence type="predicted"/>
<protein>
    <recommendedName>
        <fullName evidence="3">DUF559 domain-containing protein</fullName>
    </recommendedName>
</protein>